<comment type="caution">
    <text evidence="1">The sequence shown here is derived from an EMBL/GenBank/DDBJ whole genome shotgun (WGS) entry which is preliminary data.</text>
</comment>
<evidence type="ECO:0000313" key="1">
    <source>
        <dbReference type="EMBL" id="KPV47983.1"/>
    </source>
</evidence>
<gene>
    <name evidence="1" type="ORF">SE17_40510</name>
</gene>
<proteinExistence type="predicted"/>
<dbReference type="AlphaFoldDB" id="A0A0P9CPN9"/>
<name>A0A0P9CPN9_9CHLR</name>
<keyword evidence="2" id="KW-1185">Reference proteome</keyword>
<organism evidence="1 2">
    <name type="scientific">Kouleothrix aurantiaca</name>
    <dbReference type="NCBI Taxonomy" id="186479"/>
    <lineage>
        <taxon>Bacteria</taxon>
        <taxon>Bacillati</taxon>
        <taxon>Chloroflexota</taxon>
        <taxon>Chloroflexia</taxon>
        <taxon>Chloroflexales</taxon>
        <taxon>Roseiflexineae</taxon>
        <taxon>Roseiflexaceae</taxon>
        <taxon>Kouleothrix</taxon>
    </lineage>
</organism>
<accession>A0A0P9CPN9</accession>
<protein>
    <submittedName>
        <fullName evidence="1">Uncharacterized protein</fullName>
    </submittedName>
</protein>
<evidence type="ECO:0000313" key="2">
    <source>
        <dbReference type="Proteomes" id="UP000050509"/>
    </source>
</evidence>
<sequence>MPAQLTFTPLSEADLSEMFQDDPDGLRRYRLLHAVLVDSQLHIGKLANRCTWRAVRVEMMGVADTLLAESLHEVA</sequence>
<dbReference type="Proteomes" id="UP000050509">
    <property type="component" value="Unassembled WGS sequence"/>
</dbReference>
<reference evidence="1 2" key="1">
    <citation type="submission" date="2015-09" db="EMBL/GenBank/DDBJ databases">
        <title>Draft genome sequence of Kouleothrix aurantiaca JCM 19913.</title>
        <authorList>
            <person name="Hemp J."/>
        </authorList>
    </citation>
    <scope>NUCLEOTIDE SEQUENCE [LARGE SCALE GENOMIC DNA]</scope>
    <source>
        <strain evidence="1 2">COM-B</strain>
    </source>
</reference>
<dbReference type="EMBL" id="LJCR01003049">
    <property type="protein sequence ID" value="KPV47983.1"/>
    <property type="molecule type" value="Genomic_DNA"/>
</dbReference>